<dbReference type="InterPro" id="IPR036388">
    <property type="entry name" value="WH-like_DNA-bd_sf"/>
</dbReference>
<dbReference type="Gene3D" id="1.10.10.10">
    <property type="entry name" value="Winged helix-like DNA-binding domain superfamily/Winged helix DNA-binding domain"/>
    <property type="match status" value="1"/>
</dbReference>
<accession>A0A1J4SCV5</accession>
<comment type="caution">
    <text evidence="1">The sequence shown here is derived from an EMBL/GenBank/DDBJ whole genome shotgun (WGS) entry which is preliminary data.</text>
</comment>
<dbReference type="EMBL" id="MNUO01000054">
    <property type="protein sequence ID" value="OIN97289.1"/>
    <property type="molecule type" value="Genomic_DNA"/>
</dbReference>
<name>A0A1J4SCV5_9BACT</name>
<evidence type="ECO:0000313" key="2">
    <source>
        <dbReference type="Proteomes" id="UP000182278"/>
    </source>
</evidence>
<dbReference type="AlphaFoldDB" id="A0A1J4SCV5"/>
<dbReference type="STRING" id="1817893.AUJ66_03840"/>
<reference evidence="1 2" key="1">
    <citation type="journal article" date="2016" name="Environ. Microbiol.">
        <title>Genomic resolution of a cold subsurface aquifer community provides metabolic insights for novel microbes adapted to high CO concentrations.</title>
        <authorList>
            <person name="Probst A.J."/>
            <person name="Castelle C.J."/>
            <person name="Singh A."/>
            <person name="Brown C.T."/>
            <person name="Anantharaman K."/>
            <person name="Sharon I."/>
            <person name="Hug L.A."/>
            <person name="Burstein D."/>
            <person name="Emerson J.B."/>
            <person name="Thomas B.C."/>
            <person name="Banfield J.F."/>
        </authorList>
    </citation>
    <scope>NUCLEOTIDE SEQUENCE [LARGE SCALE GENOMIC DNA]</scope>
    <source>
        <strain evidence="1">CG1_02_38_46</strain>
    </source>
</reference>
<gene>
    <name evidence="1" type="ORF">AUJ66_03840</name>
</gene>
<dbReference type="Proteomes" id="UP000182278">
    <property type="component" value="Unassembled WGS sequence"/>
</dbReference>
<evidence type="ECO:0000313" key="1">
    <source>
        <dbReference type="EMBL" id="OIN97289.1"/>
    </source>
</evidence>
<protein>
    <submittedName>
        <fullName evidence="1">Uncharacterized protein</fullName>
    </submittedName>
</protein>
<proteinExistence type="predicted"/>
<organism evidence="1 2">
    <name type="scientific">Candidatus Desantisbacteria bacterium CG1_02_38_46</name>
    <dbReference type="NCBI Taxonomy" id="1817893"/>
    <lineage>
        <taxon>Bacteria</taxon>
        <taxon>Candidatus Desantisiibacteriota</taxon>
    </lineage>
</organism>
<sequence length="163" mass="18121">MTGKLKKSWQEKLEDSKGLPKVEKITKKMSGRWGTKEGNTVVIPAPTEVDEIMKKVPKGKIITINRIREVLARKHNATIGCPITTGIFARIAAGAAGDAERAGEKDITPYWRTLKSGGDLNEKYPGGVQRQARRLQEEGLEIEPGKGKKPPKVKDFERYLVEL</sequence>